<dbReference type="Proteomes" id="UP001212841">
    <property type="component" value="Unassembled WGS sequence"/>
</dbReference>
<dbReference type="PANTHER" id="PTHR47934">
    <property type="entry name" value="PENTATRICOPEPTIDE REPEAT-CONTAINING PROTEIN PET309, MITOCHONDRIAL"/>
    <property type="match status" value="1"/>
</dbReference>
<keyword evidence="1" id="KW-0677">Repeat</keyword>
<dbReference type="EMBL" id="JADGJD010001195">
    <property type="protein sequence ID" value="KAJ3046160.1"/>
    <property type="molecule type" value="Genomic_DNA"/>
</dbReference>
<dbReference type="Pfam" id="PF17177">
    <property type="entry name" value="PPR_long"/>
    <property type="match status" value="1"/>
</dbReference>
<dbReference type="GO" id="GO:0006396">
    <property type="term" value="P:RNA processing"/>
    <property type="evidence" value="ECO:0007669"/>
    <property type="project" value="TreeGrafter"/>
</dbReference>
<evidence type="ECO:0000256" key="2">
    <source>
        <dbReference type="PROSITE-ProRule" id="PRU00708"/>
    </source>
</evidence>
<feature type="non-terminal residue" evidence="6">
    <location>
        <position position="1025"/>
    </location>
</feature>
<dbReference type="GO" id="GO:0007005">
    <property type="term" value="P:mitochondrion organization"/>
    <property type="evidence" value="ECO:0007669"/>
    <property type="project" value="TreeGrafter"/>
</dbReference>
<feature type="region of interest" description="Disordered" evidence="4">
    <location>
        <begin position="1"/>
        <end position="36"/>
    </location>
</feature>
<dbReference type="GO" id="GO:0003729">
    <property type="term" value="F:mRNA binding"/>
    <property type="evidence" value="ECO:0007669"/>
    <property type="project" value="TreeGrafter"/>
</dbReference>
<evidence type="ECO:0000256" key="1">
    <source>
        <dbReference type="ARBA" id="ARBA00022737"/>
    </source>
</evidence>
<proteinExistence type="predicted"/>
<evidence type="ECO:0000256" key="4">
    <source>
        <dbReference type="SAM" id="MobiDB-lite"/>
    </source>
</evidence>
<reference evidence="6" key="1">
    <citation type="submission" date="2020-05" db="EMBL/GenBank/DDBJ databases">
        <title>Phylogenomic resolution of chytrid fungi.</title>
        <authorList>
            <person name="Stajich J.E."/>
            <person name="Amses K."/>
            <person name="Simmons R."/>
            <person name="Seto K."/>
            <person name="Myers J."/>
            <person name="Bonds A."/>
            <person name="Quandt C.A."/>
            <person name="Barry K."/>
            <person name="Liu P."/>
            <person name="Grigoriev I."/>
            <person name="Longcore J.E."/>
            <person name="James T.Y."/>
        </authorList>
    </citation>
    <scope>NUCLEOTIDE SEQUENCE</scope>
    <source>
        <strain evidence="6">JEL0318</strain>
    </source>
</reference>
<evidence type="ECO:0000313" key="6">
    <source>
        <dbReference type="EMBL" id="KAJ3046160.1"/>
    </source>
</evidence>
<keyword evidence="7" id="KW-1185">Reference proteome</keyword>
<dbReference type="InterPro" id="IPR051114">
    <property type="entry name" value="Mito_RNA_Proc_CCM1"/>
</dbReference>
<name>A0AAD5S734_9FUNG</name>
<dbReference type="InterPro" id="IPR033443">
    <property type="entry name" value="PROP1-like_PPR_dom"/>
</dbReference>
<gene>
    <name evidence="6" type="ORF">HK097_001004</name>
</gene>
<comment type="caution">
    <text evidence="6">The sequence shown here is derived from an EMBL/GenBank/DDBJ whole genome shotgun (WGS) entry which is preliminary data.</text>
</comment>
<sequence>MWRVSISRSTHKRAASLSVSTSARLPTSQPIAQSPLTAPETYHRIVKRISGIVHYSTPAAEADDVNRDFLAALGMTPGKGAPARPRTDPFEDSKSTKDPTQETQPTEETQSIQETQPTSARAPADKPHPQKQKQKKQQQPKPAVSEHQSIDEALTNITSIDSTPQRKSSEPLTGIALLESYGMSRNSAAIQRWVDQALSSDPLPQWTQQELEQIYTVVATYRRLYQDTSLIERIWSHQLSLQIPPTARILYQMIKNFTRYDEELVKADAARHKRLVLEQRRLEEGDEKAKEVAQREIKRLQSEIEKLGKGDNIEKAVALATESMNVGLSLLPPSYAFIISAYAARNEMSTAEEWFQKLLQSSHQPNAATYATMITGYAASNDLYNAQKWFEQYEQSRLAPADEPYLAFAQALARSGKVDGAVDVVERVMPGTKLSVTMKGYDAILSGLAQAGEVREAKELLERVERERKANPSSKSYEIIFVSAVENGELEIAKGLLDKAHLQWESLGAFVRLAIRQGDFTSAVEAQAQGILKGAYLENNTITTLITALVNSSLFSESITVITRELKTKPNNANQSAHQAYERRLRTLISIVTSAPLPLPLALQLHHAAHEANLLTWQDRQKLVDAYESNFKLPNRGMDTPLTVTDFELIFQAQMTKRTSTGAIGTRLAEILKDMEKRGLVPSPRVVTVVENGFDKMGYPRGKEGFRRILRTMGVLKDSGLGGEGGVKVGNDGQDAAEKSKKLFALLSGDKIDLQGAKKIYEEIVGMGRFLGMAAAGRFVYVLAMKKEFEYALGVLERGWKYVEFLKGVEKSRQGSGEGGEQKVSRAMQYETTITHSIVRGYLQSGRYINPKTQKPAYLVNSVLAAETVQTKLSTSIAGLVWEYKLCSDMLATITSCLGNVDNESSRRAIVNAGIRVFTRLESGVRKTGNGAIEPRDYDNLLRLLDSIRNDKRIVEVWEEMHRKTLTPTDQTYLYIIRALARLSDRPKTMALFEEYLERSWVKPDMRVFDAVMGMLVRNDRFAEA</sequence>
<evidence type="ECO:0000259" key="5">
    <source>
        <dbReference type="Pfam" id="PF17177"/>
    </source>
</evidence>
<organism evidence="6 7">
    <name type="scientific">Rhizophlyctis rosea</name>
    <dbReference type="NCBI Taxonomy" id="64517"/>
    <lineage>
        <taxon>Eukaryota</taxon>
        <taxon>Fungi</taxon>
        <taxon>Fungi incertae sedis</taxon>
        <taxon>Chytridiomycota</taxon>
        <taxon>Chytridiomycota incertae sedis</taxon>
        <taxon>Chytridiomycetes</taxon>
        <taxon>Rhizophlyctidales</taxon>
        <taxon>Rhizophlyctidaceae</taxon>
        <taxon>Rhizophlyctis</taxon>
    </lineage>
</organism>
<dbReference type="PROSITE" id="PS51375">
    <property type="entry name" value="PPR"/>
    <property type="match status" value="1"/>
</dbReference>
<evidence type="ECO:0000256" key="3">
    <source>
        <dbReference type="SAM" id="Coils"/>
    </source>
</evidence>
<feature type="domain" description="PROP1-like PPR" evidence="5">
    <location>
        <begin position="288"/>
        <end position="479"/>
    </location>
</feature>
<dbReference type="Gene3D" id="1.25.40.10">
    <property type="entry name" value="Tetratricopeptide repeat domain"/>
    <property type="match status" value="2"/>
</dbReference>
<dbReference type="AlphaFoldDB" id="A0AAD5S734"/>
<feature type="compositionally biased region" description="Basic residues" evidence="4">
    <location>
        <begin position="129"/>
        <end position="138"/>
    </location>
</feature>
<dbReference type="PANTHER" id="PTHR47934:SF6">
    <property type="entry name" value="MITOCHONDRIAL GROUP I INTRON SPLICING FACTOR CCM1-RELATED"/>
    <property type="match status" value="1"/>
</dbReference>
<feature type="compositionally biased region" description="Polar residues" evidence="4">
    <location>
        <begin position="17"/>
        <end position="36"/>
    </location>
</feature>
<dbReference type="GO" id="GO:0005739">
    <property type="term" value="C:mitochondrion"/>
    <property type="evidence" value="ECO:0007669"/>
    <property type="project" value="TreeGrafter"/>
</dbReference>
<accession>A0AAD5S734</accession>
<dbReference type="InterPro" id="IPR002885">
    <property type="entry name" value="PPR_rpt"/>
</dbReference>
<feature type="region of interest" description="Disordered" evidence="4">
    <location>
        <begin position="76"/>
        <end position="147"/>
    </location>
</feature>
<feature type="compositionally biased region" description="Low complexity" evidence="4">
    <location>
        <begin position="101"/>
        <end position="118"/>
    </location>
</feature>
<dbReference type="InterPro" id="IPR011990">
    <property type="entry name" value="TPR-like_helical_dom_sf"/>
</dbReference>
<feature type="coiled-coil region" evidence="3">
    <location>
        <begin position="283"/>
        <end position="310"/>
    </location>
</feature>
<protein>
    <recommendedName>
        <fullName evidence="5">PROP1-like PPR domain-containing protein</fullName>
    </recommendedName>
</protein>
<dbReference type="Pfam" id="PF13812">
    <property type="entry name" value="PPR_3"/>
    <property type="match status" value="1"/>
</dbReference>
<keyword evidence="3" id="KW-0175">Coiled coil</keyword>
<feature type="compositionally biased region" description="Basic and acidic residues" evidence="4">
    <location>
        <begin position="85"/>
        <end position="100"/>
    </location>
</feature>
<feature type="repeat" description="PPR" evidence="2">
    <location>
        <begin position="366"/>
        <end position="400"/>
    </location>
</feature>
<evidence type="ECO:0000313" key="7">
    <source>
        <dbReference type="Proteomes" id="UP001212841"/>
    </source>
</evidence>